<feature type="transmembrane region" description="Helical" evidence="5">
    <location>
        <begin position="247"/>
        <end position="268"/>
    </location>
</feature>
<proteinExistence type="predicted"/>
<dbReference type="InterPro" id="IPR038770">
    <property type="entry name" value="Na+/solute_symporter_sf"/>
</dbReference>
<evidence type="ECO:0000313" key="7">
    <source>
        <dbReference type="Proteomes" id="UP000245168"/>
    </source>
</evidence>
<dbReference type="Pfam" id="PF01758">
    <property type="entry name" value="SBF"/>
    <property type="match status" value="1"/>
</dbReference>
<protein>
    <submittedName>
        <fullName evidence="6">Bile acid transporter</fullName>
    </submittedName>
</protein>
<accession>A0A2U2BQT9</accession>
<feature type="transmembrane region" description="Helical" evidence="5">
    <location>
        <begin position="80"/>
        <end position="99"/>
    </location>
</feature>
<keyword evidence="4 5" id="KW-0472">Membrane</keyword>
<evidence type="ECO:0000256" key="4">
    <source>
        <dbReference type="ARBA" id="ARBA00023136"/>
    </source>
</evidence>
<dbReference type="Gene3D" id="1.20.1530.20">
    <property type="match status" value="1"/>
</dbReference>
<name>A0A2U2BQT9_9PROT</name>
<dbReference type="InterPro" id="IPR002657">
    <property type="entry name" value="BilAc:Na_symport/Acr3"/>
</dbReference>
<evidence type="ECO:0000256" key="1">
    <source>
        <dbReference type="ARBA" id="ARBA00004141"/>
    </source>
</evidence>
<feature type="transmembrane region" description="Helical" evidence="5">
    <location>
        <begin position="274"/>
        <end position="296"/>
    </location>
</feature>
<comment type="subcellular location">
    <subcellularLocation>
        <location evidence="1">Membrane</location>
        <topology evidence="1">Multi-pass membrane protein</topology>
    </subcellularLocation>
</comment>
<dbReference type="PANTHER" id="PTHR10361:SF28">
    <property type="entry name" value="P3 PROTEIN-RELATED"/>
    <property type="match status" value="1"/>
</dbReference>
<organism evidence="6 7">
    <name type="scientific">Marinicauda salina</name>
    <dbReference type="NCBI Taxonomy" id="2135793"/>
    <lineage>
        <taxon>Bacteria</taxon>
        <taxon>Pseudomonadati</taxon>
        <taxon>Pseudomonadota</taxon>
        <taxon>Alphaproteobacteria</taxon>
        <taxon>Maricaulales</taxon>
        <taxon>Maricaulaceae</taxon>
        <taxon>Marinicauda</taxon>
    </lineage>
</organism>
<feature type="transmembrane region" description="Helical" evidence="5">
    <location>
        <begin position="209"/>
        <end position="235"/>
    </location>
</feature>
<dbReference type="InterPro" id="IPR004710">
    <property type="entry name" value="Bilac:Na_transpt"/>
</dbReference>
<evidence type="ECO:0000256" key="5">
    <source>
        <dbReference type="SAM" id="Phobius"/>
    </source>
</evidence>
<keyword evidence="7" id="KW-1185">Reference proteome</keyword>
<dbReference type="EMBL" id="QEXV01000007">
    <property type="protein sequence ID" value="PWE16373.1"/>
    <property type="molecule type" value="Genomic_DNA"/>
</dbReference>
<dbReference type="Proteomes" id="UP000245168">
    <property type="component" value="Unassembled WGS sequence"/>
</dbReference>
<reference evidence="7" key="1">
    <citation type="submission" date="2018-05" db="EMBL/GenBank/DDBJ databases">
        <authorList>
            <person name="Liu B.-T."/>
        </authorList>
    </citation>
    <scope>NUCLEOTIDE SEQUENCE [LARGE SCALE GENOMIC DNA]</scope>
    <source>
        <strain evidence="7">WD6-1</strain>
    </source>
</reference>
<feature type="transmembrane region" description="Helical" evidence="5">
    <location>
        <begin position="20"/>
        <end position="40"/>
    </location>
</feature>
<evidence type="ECO:0000313" key="6">
    <source>
        <dbReference type="EMBL" id="PWE16373.1"/>
    </source>
</evidence>
<dbReference type="GO" id="GO:0016020">
    <property type="term" value="C:membrane"/>
    <property type="evidence" value="ECO:0007669"/>
    <property type="project" value="UniProtKB-SubCell"/>
</dbReference>
<sequence length="313" mass="32350">MVDMSEIESWRITLDPRFDALLPIGLMTMMFAVALALRLEQFAFLRRDPARFLGAAAAQILGLPLLTLALVYALGPAPSIALGMIVVACCPGGNVSNFLTHLGRGETALSVSLTATSSLLAALLTPVSIVVWASLYPPAAALVAAVEVDPWTFVLQTTVLLAVPLAAGMAVAHLVPRFAARIRPGFMAVAFAILILLVVSGLARNPQILLAAGLVLTGIAALHNALAFGLGHLSARALGFDAAGRRALTFEVGVQNAGLALVILLAAFDGIGGAVAMAGIWSVWHLIAGLALVGGFRGLDAWRARAAVRAGAE</sequence>
<feature type="transmembrane region" description="Helical" evidence="5">
    <location>
        <begin position="153"/>
        <end position="174"/>
    </location>
</feature>
<evidence type="ECO:0000256" key="2">
    <source>
        <dbReference type="ARBA" id="ARBA00022692"/>
    </source>
</evidence>
<keyword evidence="2 5" id="KW-0812">Transmembrane</keyword>
<feature type="transmembrane region" description="Helical" evidence="5">
    <location>
        <begin position="186"/>
        <end position="203"/>
    </location>
</feature>
<dbReference type="OrthoDB" id="9806785at2"/>
<comment type="caution">
    <text evidence="6">The sequence shown here is derived from an EMBL/GenBank/DDBJ whole genome shotgun (WGS) entry which is preliminary data.</text>
</comment>
<evidence type="ECO:0000256" key="3">
    <source>
        <dbReference type="ARBA" id="ARBA00022989"/>
    </source>
</evidence>
<gene>
    <name evidence="6" type="ORF">DDZ18_13195</name>
</gene>
<keyword evidence="3 5" id="KW-1133">Transmembrane helix</keyword>
<feature type="transmembrane region" description="Helical" evidence="5">
    <location>
        <begin position="52"/>
        <end position="74"/>
    </location>
</feature>
<feature type="transmembrane region" description="Helical" evidence="5">
    <location>
        <begin position="111"/>
        <end position="133"/>
    </location>
</feature>
<dbReference type="RefSeq" id="WP_109253875.1">
    <property type="nucleotide sequence ID" value="NZ_QEXV01000007.1"/>
</dbReference>
<dbReference type="PANTHER" id="PTHR10361">
    <property type="entry name" value="SODIUM-BILE ACID COTRANSPORTER"/>
    <property type="match status" value="1"/>
</dbReference>
<dbReference type="AlphaFoldDB" id="A0A2U2BQT9"/>